<reference evidence="10 11" key="1">
    <citation type="submission" date="2023-07" db="EMBL/GenBank/DDBJ databases">
        <title>Genomic Encyclopedia of Type Strains, Phase IV (KMG-IV): sequencing the most valuable type-strain genomes for metagenomic binning, comparative biology and taxonomic classification.</title>
        <authorList>
            <person name="Goeker M."/>
        </authorList>
    </citation>
    <scope>NUCLEOTIDE SEQUENCE [LARGE SCALE GENOMIC DNA]</scope>
    <source>
        <strain evidence="10 11">DSM 105143</strain>
    </source>
</reference>
<evidence type="ECO:0000256" key="9">
    <source>
        <dbReference type="SAM" id="Phobius"/>
    </source>
</evidence>
<feature type="transmembrane region" description="Helical" evidence="9">
    <location>
        <begin position="577"/>
        <end position="598"/>
    </location>
</feature>
<evidence type="ECO:0000256" key="7">
    <source>
        <dbReference type="ARBA" id="ARBA00023136"/>
    </source>
</evidence>
<dbReference type="PANTHER" id="PTHR11629:SF63">
    <property type="entry name" value="V-TYPE PROTON ATPASE SUBUNIT A"/>
    <property type="match status" value="1"/>
</dbReference>
<evidence type="ECO:0000256" key="8">
    <source>
        <dbReference type="SAM" id="Coils"/>
    </source>
</evidence>
<feature type="transmembrane region" description="Helical" evidence="9">
    <location>
        <begin position="461"/>
        <end position="484"/>
    </location>
</feature>
<evidence type="ECO:0000313" key="11">
    <source>
        <dbReference type="Proteomes" id="UP001223079"/>
    </source>
</evidence>
<dbReference type="Pfam" id="PF01496">
    <property type="entry name" value="V_ATPase_I"/>
    <property type="match status" value="1"/>
</dbReference>
<evidence type="ECO:0000256" key="6">
    <source>
        <dbReference type="ARBA" id="ARBA00023065"/>
    </source>
</evidence>
<feature type="transmembrane region" description="Helical" evidence="9">
    <location>
        <begin position="528"/>
        <end position="546"/>
    </location>
</feature>
<keyword evidence="3" id="KW-0813">Transport</keyword>
<keyword evidence="6" id="KW-0406">Ion transport</keyword>
<keyword evidence="7 9" id="KW-0472">Membrane</keyword>
<keyword evidence="8" id="KW-0175">Coiled coil</keyword>
<organism evidence="10 11">
    <name type="scientific">Streptococcus moroccensis</name>
    <dbReference type="NCBI Taxonomy" id="1451356"/>
    <lineage>
        <taxon>Bacteria</taxon>
        <taxon>Bacillati</taxon>
        <taxon>Bacillota</taxon>
        <taxon>Bacilli</taxon>
        <taxon>Lactobacillales</taxon>
        <taxon>Streptococcaceae</taxon>
        <taxon>Streptococcus</taxon>
    </lineage>
</organism>
<name>A0ABT9YW55_9STRE</name>
<protein>
    <submittedName>
        <fullName evidence="10">V/A-type H+-transporting ATPase subunit I</fullName>
    </submittedName>
</protein>
<dbReference type="InterPro" id="IPR002490">
    <property type="entry name" value="V-ATPase_116kDa_su"/>
</dbReference>
<feature type="transmembrane region" description="Helical" evidence="9">
    <location>
        <begin position="424"/>
        <end position="441"/>
    </location>
</feature>
<evidence type="ECO:0000256" key="4">
    <source>
        <dbReference type="ARBA" id="ARBA00022692"/>
    </source>
</evidence>
<proteinExistence type="inferred from homology"/>
<evidence type="ECO:0000256" key="3">
    <source>
        <dbReference type="ARBA" id="ARBA00022448"/>
    </source>
</evidence>
<dbReference type="Proteomes" id="UP001223079">
    <property type="component" value="Unassembled WGS sequence"/>
</dbReference>
<gene>
    <name evidence="10" type="ORF">J2S23_001870</name>
</gene>
<comment type="caution">
    <text evidence="10">The sequence shown here is derived from an EMBL/GenBank/DDBJ whole genome shotgun (WGS) entry which is preliminary data.</text>
</comment>
<feature type="transmembrane region" description="Helical" evidence="9">
    <location>
        <begin position="496"/>
        <end position="516"/>
    </location>
</feature>
<evidence type="ECO:0000256" key="5">
    <source>
        <dbReference type="ARBA" id="ARBA00022989"/>
    </source>
</evidence>
<keyword evidence="11" id="KW-1185">Reference proteome</keyword>
<sequence length="670" mass="76165">MAISQMQKLSLILPKEQLDDVLLSMQTLRHVEVRDLSQDELWQEALEQNHVHMTPVTPYDKADATHLEGEEALAYFMKRQYKLEAAIQQLKSFLPQQSFWESMRQKKREDTFDAVESQGRMSLEENLLKQVRALFREHGQLKEQIEKIALSQENLAKWKGLETTPKELSQFKHIRALVGTIPNTEDNGYLNALKETEGLDFQEVFRTDTEYGVILFLHPQGEHGRINLDDFLFKPFDYPYEEPPHLHLEELASAKSDFEARTSEIESQLRDAQGQMEQLENELEMVTNRYAREEAKKQLASSQYLVAIEGWIESSELSHFKQQLFKKHGETVYIKETDINMSEDDLTEVPIKLVNHPLVEPFELITEMYSLPKYNEKDPTPYLAPFYFTFFGMMVADLGYGLLMFILTGLALKLFEFEPGMKRFLKFFNALGVSVSIWGLIYGSFFAYELAIQLISTTDDVMTILILSVAFGFVTVLTGLYLGGRQKMRIKDYAEAYNSGFAWCLILIGILLFALGKMIPAMAVFAPIGQWLAILNAIGILVVSIIQAKGLGGLGSGLFNLYNISSYVGDLVSFTRLMALGLSGASIGLAFNLIVGLLPGISRWTIGILLFILLHAINIFLSLLSAYVHGARLMFVEFFGKFYEGGGRAFNPLKPAEKYFTIKKVHLEDK</sequence>
<keyword evidence="4 9" id="KW-0812">Transmembrane</keyword>
<feature type="transmembrane region" description="Helical" evidence="9">
    <location>
        <begin position="386"/>
        <end position="412"/>
    </location>
</feature>
<feature type="coiled-coil region" evidence="8">
    <location>
        <begin position="262"/>
        <end position="296"/>
    </location>
</feature>
<dbReference type="PANTHER" id="PTHR11629">
    <property type="entry name" value="VACUOLAR PROTON ATPASES"/>
    <property type="match status" value="1"/>
</dbReference>
<dbReference type="EMBL" id="JAUSTM010000022">
    <property type="protein sequence ID" value="MDQ0223295.1"/>
    <property type="molecule type" value="Genomic_DNA"/>
</dbReference>
<dbReference type="RefSeq" id="WP_307122445.1">
    <property type="nucleotide sequence ID" value="NZ_JAUSTM010000022.1"/>
</dbReference>
<comment type="subcellular location">
    <subcellularLocation>
        <location evidence="1">Membrane</location>
        <topology evidence="1">Multi-pass membrane protein</topology>
    </subcellularLocation>
</comment>
<feature type="transmembrane region" description="Helical" evidence="9">
    <location>
        <begin position="604"/>
        <end position="628"/>
    </location>
</feature>
<evidence type="ECO:0000256" key="2">
    <source>
        <dbReference type="ARBA" id="ARBA00009904"/>
    </source>
</evidence>
<evidence type="ECO:0000256" key="1">
    <source>
        <dbReference type="ARBA" id="ARBA00004141"/>
    </source>
</evidence>
<accession>A0ABT9YW55</accession>
<keyword evidence="5 9" id="KW-1133">Transmembrane helix</keyword>
<comment type="similarity">
    <text evidence="2">Belongs to the V-ATPase 116 kDa subunit family.</text>
</comment>
<evidence type="ECO:0000313" key="10">
    <source>
        <dbReference type="EMBL" id="MDQ0223295.1"/>
    </source>
</evidence>